<keyword evidence="3 5" id="KW-0808">Transferase</keyword>
<protein>
    <submittedName>
        <fullName evidence="5">Glycosyl transferase</fullName>
    </submittedName>
</protein>
<proteinExistence type="inferred from homology"/>
<evidence type="ECO:0000259" key="4">
    <source>
        <dbReference type="Pfam" id="PF00535"/>
    </source>
</evidence>
<dbReference type="InterPro" id="IPR029044">
    <property type="entry name" value="Nucleotide-diphossugar_trans"/>
</dbReference>
<evidence type="ECO:0000313" key="5">
    <source>
        <dbReference type="EMBL" id="PWL17341.1"/>
    </source>
</evidence>
<keyword evidence="6" id="KW-1185">Reference proteome</keyword>
<organism evidence="5 6">
    <name type="scientific">Falsochrobactrum shanghaiense</name>
    <dbReference type="NCBI Taxonomy" id="2201899"/>
    <lineage>
        <taxon>Bacteria</taxon>
        <taxon>Pseudomonadati</taxon>
        <taxon>Pseudomonadota</taxon>
        <taxon>Alphaproteobacteria</taxon>
        <taxon>Hyphomicrobiales</taxon>
        <taxon>Brucellaceae</taxon>
        <taxon>Falsochrobactrum</taxon>
    </lineage>
</organism>
<dbReference type="Gene3D" id="3.90.550.10">
    <property type="entry name" value="Spore Coat Polysaccharide Biosynthesis Protein SpsA, Chain A"/>
    <property type="match status" value="1"/>
</dbReference>
<feature type="domain" description="Glycosyltransferase 2-like" evidence="4">
    <location>
        <begin position="26"/>
        <end position="169"/>
    </location>
</feature>
<evidence type="ECO:0000313" key="6">
    <source>
        <dbReference type="Proteomes" id="UP000245865"/>
    </source>
</evidence>
<comment type="caution">
    <text evidence="5">The sequence shown here is derived from an EMBL/GenBank/DDBJ whole genome shotgun (WGS) entry which is preliminary data.</text>
</comment>
<dbReference type="RefSeq" id="WP_109706691.1">
    <property type="nucleotide sequence ID" value="NZ_QGDB01000004.1"/>
</dbReference>
<evidence type="ECO:0000256" key="1">
    <source>
        <dbReference type="ARBA" id="ARBA00006739"/>
    </source>
</evidence>
<keyword evidence="2" id="KW-0328">Glycosyltransferase</keyword>
<dbReference type="InterPro" id="IPR001173">
    <property type="entry name" value="Glyco_trans_2-like"/>
</dbReference>
<dbReference type="AlphaFoldDB" id="A0A316J7P9"/>
<reference evidence="5 6" key="1">
    <citation type="submission" date="2018-05" db="EMBL/GenBank/DDBJ databases">
        <title>Comparative genomic sequence analysis between strain HN4 and CCM 8460T (Falsochrobactrum ovis) will provide more evidence to prove that HN4 is a new species of Falsochrobactrum.</title>
        <authorList>
            <person name="Lyu W."/>
            <person name="Sun L."/>
            <person name="Yao L."/>
        </authorList>
    </citation>
    <scope>NUCLEOTIDE SEQUENCE [LARGE SCALE GENOMIC DNA]</scope>
    <source>
        <strain evidence="5 6">HN4</strain>
    </source>
</reference>
<gene>
    <name evidence="5" type="ORF">DKP76_11200</name>
</gene>
<dbReference type="SUPFAM" id="SSF53448">
    <property type="entry name" value="Nucleotide-diphospho-sugar transferases"/>
    <property type="match status" value="1"/>
</dbReference>
<accession>A0A316J7P9</accession>
<dbReference type="Pfam" id="PF00535">
    <property type="entry name" value="Glycos_transf_2"/>
    <property type="match status" value="1"/>
</dbReference>
<name>A0A316J7P9_9HYPH</name>
<dbReference type="PANTHER" id="PTHR43179:SF12">
    <property type="entry name" value="GALACTOFURANOSYLTRANSFERASE GLFT2"/>
    <property type="match status" value="1"/>
</dbReference>
<evidence type="ECO:0000256" key="2">
    <source>
        <dbReference type="ARBA" id="ARBA00022676"/>
    </source>
</evidence>
<dbReference type="CDD" id="cd00761">
    <property type="entry name" value="Glyco_tranf_GTA_type"/>
    <property type="match status" value="1"/>
</dbReference>
<dbReference type="Proteomes" id="UP000245865">
    <property type="component" value="Unassembled WGS sequence"/>
</dbReference>
<comment type="similarity">
    <text evidence="1">Belongs to the glycosyltransferase 2 family.</text>
</comment>
<dbReference type="OrthoDB" id="6116224at2"/>
<dbReference type="GO" id="GO:0016757">
    <property type="term" value="F:glycosyltransferase activity"/>
    <property type="evidence" value="ECO:0007669"/>
    <property type="project" value="UniProtKB-KW"/>
</dbReference>
<evidence type="ECO:0000256" key="3">
    <source>
        <dbReference type="ARBA" id="ARBA00022679"/>
    </source>
</evidence>
<dbReference type="EMBL" id="QGDB01000004">
    <property type="protein sequence ID" value="PWL17341.1"/>
    <property type="molecule type" value="Genomic_DNA"/>
</dbReference>
<sequence>MSPLPGHIEVIANTPDLHFEDIEVVVTLPTFRRPEHLLRTLDTLNAQTTGRRFAIVVIENEASEREGAKVAAPLFESGKYPGILIVETQRGNCNAYNAGWLTAMTYFLNFKYIIVIDDDELADPDWIENMVSTAERFNVDLVGGPQHPVFEKPGAEKWARHPVFLPFYTKTGVVPIIYSSGNLLIARPVLEAAEYPFLDVKFNFTGGGDADFISRSKAKGFKIAWCAEGIVRETVPARRLERDWITARGLRNGALSTLVEQRKRRDEPFGQLRVFLKSLALLAYSPIKAVRKGFAAGFFPVGTYFIHIGLGRVMAHFGYLNEQYRDPDKN</sequence>
<dbReference type="PANTHER" id="PTHR43179">
    <property type="entry name" value="RHAMNOSYLTRANSFERASE WBBL"/>
    <property type="match status" value="1"/>
</dbReference>